<name>A0A8K0DEY7_IGNLU</name>
<sequence length="481" mass="57166">MQQCMFTKNKDLLVALPEEQRPIDYFLFLLTNDFVDTIVRETNTYAIQVLSKNRYEKSRITRWKPLSNDEFLTFLALLFHTGTIKCDKIQDYWKTDYLFNIRFFSQNMSRDRFMIILRCLCFDSFELNKDDKSKNQLRDIQSVIDYFNNKMAEVYCPGKELVLDRPMMFLKGRSELSQYMRNEQDKCDVKLYMLTESSGIILNFQVFKGSISKSAKEEHLRAIVLQLLKDKLDCGHSVYMNSYYTSCNLARTLLQRSSHCIGKLCRNQKRNPKDVDQRLLMGKIKLQYCNGLMIGKWKDKDDVLYISTEYTNEMISYKNTRGQKRERPRFIYEYNKCMSEIDQEDQMNIYYPHFGKRFHWSKKVAIHVFQLIMLNAYYLYNQYSGEKMDLYDFRLEVIHEMSSRQSESEKNCPSSSNANSKELHFLTKIPVISQKGQTKRKRCRVCSSNKKRKATIFECLQCADKPGLCVGECFRVYHLDK</sequence>
<proteinExistence type="predicted"/>
<reference evidence="3" key="1">
    <citation type="submission" date="2019-08" db="EMBL/GenBank/DDBJ databases">
        <title>The genome of the North American firefly Photinus pyralis.</title>
        <authorList>
            <consortium name="Photinus pyralis genome working group"/>
            <person name="Fallon T.R."/>
            <person name="Sander Lower S.E."/>
            <person name="Weng J.-K."/>
        </authorList>
    </citation>
    <scope>NUCLEOTIDE SEQUENCE</scope>
    <source>
        <strain evidence="3">TRF0915ILg1</strain>
        <tissue evidence="3">Whole body</tissue>
    </source>
</reference>
<keyword evidence="4" id="KW-1185">Reference proteome</keyword>
<feature type="domain" description="PiggyBac transposable element-derived protein" evidence="2">
    <location>
        <begin position="22"/>
        <end position="377"/>
    </location>
</feature>
<evidence type="ECO:0000259" key="1">
    <source>
        <dbReference type="Pfam" id="PF13842"/>
    </source>
</evidence>
<accession>A0A8K0DEY7</accession>
<protein>
    <recommendedName>
        <fullName evidence="5">PiggyBac transposable element-derived protein domain-containing protein</fullName>
    </recommendedName>
</protein>
<dbReference type="OrthoDB" id="6740508at2759"/>
<dbReference type="PANTHER" id="PTHR46599:SF3">
    <property type="entry name" value="PIGGYBAC TRANSPOSABLE ELEMENT-DERIVED PROTEIN 4"/>
    <property type="match status" value="1"/>
</dbReference>
<feature type="domain" description="PiggyBac transposable element-derived protein 4 C-terminal zinc-finger" evidence="1">
    <location>
        <begin position="432"/>
        <end position="479"/>
    </location>
</feature>
<dbReference type="Proteomes" id="UP000801492">
    <property type="component" value="Unassembled WGS sequence"/>
</dbReference>
<evidence type="ECO:0008006" key="5">
    <source>
        <dbReference type="Google" id="ProtNLM"/>
    </source>
</evidence>
<organism evidence="3 4">
    <name type="scientific">Ignelater luminosus</name>
    <name type="common">Cucubano</name>
    <name type="synonym">Pyrophorus luminosus</name>
    <dbReference type="NCBI Taxonomy" id="2038154"/>
    <lineage>
        <taxon>Eukaryota</taxon>
        <taxon>Metazoa</taxon>
        <taxon>Ecdysozoa</taxon>
        <taxon>Arthropoda</taxon>
        <taxon>Hexapoda</taxon>
        <taxon>Insecta</taxon>
        <taxon>Pterygota</taxon>
        <taxon>Neoptera</taxon>
        <taxon>Endopterygota</taxon>
        <taxon>Coleoptera</taxon>
        <taxon>Polyphaga</taxon>
        <taxon>Elateriformia</taxon>
        <taxon>Elateroidea</taxon>
        <taxon>Elateridae</taxon>
        <taxon>Agrypninae</taxon>
        <taxon>Pyrophorini</taxon>
        <taxon>Ignelater</taxon>
    </lineage>
</organism>
<evidence type="ECO:0000313" key="4">
    <source>
        <dbReference type="Proteomes" id="UP000801492"/>
    </source>
</evidence>
<dbReference type="Pfam" id="PF13843">
    <property type="entry name" value="DDE_Tnp_1_7"/>
    <property type="match status" value="1"/>
</dbReference>
<dbReference type="InterPro" id="IPR029526">
    <property type="entry name" value="PGBD"/>
</dbReference>
<dbReference type="InterPro" id="IPR032718">
    <property type="entry name" value="PGBD4_Znf_C"/>
</dbReference>
<evidence type="ECO:0000313" key="3">
    <source>
        <dbReference type="EMBL" id="KAF2904913.1"/>
    </source>
</evidence>
<dbReference type="Pfam" id="PF13842">
    <property type="entry name" value="zf-Tnp_2"/>
    <property type="match status" value="1"/>
</dbReference>
<gene>
    <name evidence="3" type="ORF">ILUMI_01269</name>
</gene>
<evidence type="ECO:0000259" key="2">
    <source>
        <dbReference type="Pfam" id="PF13843"/>
    </source>
</evidence>
<dbReference type="EMBL" id="VTPC01000652">
    <property type="protein sequence ID" value="KAF2904913.1"/>
    <property type="molecule type" value="Genomic_DNA"/>
</dbReference>
<comment type="caution">
    <text evidence="3">The sequence shown here is derived from an EMBL/GenBank/DDBJ whole genome shotgun (WGS) entry which is preliminary data.</text>
</comment>
<dbReference type="PANTHER" id="PTHR46599">
    <property type="entry name" value="PIGGYBAC TRANSPOSABLE ELEMENT-DERIVED PROTEIN 4"/>
    <property type="match status" value="1"/>
</dbReference>
<dbReference type="AlphaFoldDB" id="A0A8K0DEY7"/>